<gene>
    <name evidence="5" type="ORF">ES332_A12G205600v1</name>
</gene>
<evidence type="ECO:0000313" key="5">
    <source>
        <dbReference type="EMBL" id="TYH96844.1"/>
    </source>
</evidence>
<feature type="region of interest" description="Disordered" evidence="4">
    <location>
        <begin position="45"/>
        <end position="84"/>
    </location>
</feature>
<dbReference type="EMBL" id="CM017621">
    <property type="protein sequence ID" value="TYH96844.1"/>
    <property type="molecule type" value="Genomic_DNA"/>
</dbReference>
<sequence length="326" mass="36014">MATLANYFEIGVQSHRSLDDVRMNLEVVKYCATVLFLVWEPQGSPISPSSDDGQSSPEQPSPNMHTLSSSPTSENVPNLSLAGVGNSEHHPRISLLTHHTGGANADMSNPVQPDPFNMDVTMKEKTEQESQDINIAKALDEVSLTSINASLVPYYRCTQRIKLLHENVGLQLFCPCLRVRFGANGKFLDQGGWPRMSFVVDASPSLFEILNACDNAAKTIFEDCGSSSEWKPILGRNYYYINNPTVRLHIPTVVNDNIALYAVEIHQKDSSGTVQKLVFSKFDAAELGNLTRGGIFVDAFFSLDTYGYQKNASIRLVVKELVIHSD</sequence>
<reference evidence="5 6" key="1">
    <citation type="submission" date="2019-07" db="EMBL/GenBank/DDBJ databases">
        <title>WGS assembly of Gossypium tomentosum.</title>
        <authorList>
            <person name="Chen Z.J."/>
            <person name="Sreedasyam A."/>
            <person name="Ando A."/>
            <person name="Song Q."/>
            <person name="De L."/>
            <person name="Hulse-Kemp A."/>
            <person name="Ding M."/>
            <person name="Ye W."/>
            <person name="Kirkbride R."/>
            <person name="Jenkins J."/>
            <person name="Plott C."/>
            <person name="Lovell J."/>
            <person name="Lin Y.-M."/>
            <person name="Vaughn R."/>
            <person name="Liu B."/>
            <person name="Li W."/>
            <person name="Simpson S."/>
            <person name="Scheffler B."/>
            <person name="Saski C."/>
            <person name="Grover C."/>
            <person name="Hu G."/>
            <person name="Conover J."/>
            <person name="Carlson J."/>
            <person name="Shu S."/>
            <person name="Boston L."/>
            <person name="Williams M."/>
            <person name="Peterson D."/>
            <person name="Mcgee K."/>
            <person name="Jones D."/>
            <person name="Wendel J."/>
            <person name="Stelly D."/>
            <person name="Grimwood J."/>
            <person name="Schmutz J."/>
        </authorList>
    </citation>
    <scope>NUCLEOTIDE SEQUENCE [LARGE SCALE GENOMIC DNA]</scope>
    <source>
        <strain evidence="5">7179.01</strain>
    </source>
</reference>
<feature type="compositionally biased region" description="Polar residues" evidence="4">
    <location>
        <begin position="45"/>
        <end position="78"/>
    </location>
</feature>
<evidence type="ECO:0000256" key="3">
    <source>
        <dbReference type="ARBA" id="ARBA00022839"/>
    </source>
</evidence>
<keyword evidence="6" id="KW-1185">Reference proteome</keyword>
<keyword evidence="3" id="KW-0269">Exonuclease</keyword>
<dbReference type="PANTHER" id="PTHR30231:SF4">
    <property type="entry name" value="PROTEIN NEN2"/>
    <property type="match status" value="1"/>
</dbReference>
<dbReference type="Proteomes" id="UP000322667">
    <property type="component" value="Chromosome A12"/>
</dbReference>
<evidence type="ECO:0000313" key="6">
    <source>
        <dbReference type="Proteomes" id="UP000322667"/>
    </source>
</evidence>
<accession>A0A5D2N0F5</accession>
<proteinExistence type="predicted"/>
<evidence type="ECO:0000256" key="4">
    <source>
        <dbReference type="SAM" id="MobiDB-lite"/>
    </source>
</evidence>
<evidence type="ECO:0008006" key="7">
    <source>
        <dbReference type="Google" id="ProtNLM"/>
    </source>
</evidence>
<dbReference type="PANTHER" id="PTHR30231">
    <property type="entry name" value="DNA POLYMERASE III SUBUNIT EPSILON"/>
    <property type="match status" value="1"/>
</dbReference>
<evidence type="ECO:0000256" key="2">
    <source>
        <dbReference type="ARBA" id="ARBA00022801"/>
    </source>
</evidence>
<keyword evidence="2" id="KW-0378">Hydrolase</keyword>
<dbReference type="GO" id="GO:0008408">
    <property type="term" value="F:3'-5' exonuclease activity"/>
    <property type="evidence" value="ECO:0007669"/>
    <property type="project" value="TreeGrafter"/>
</dbReference>
<keyword evidence="1" id="KW-0540">Nuclease</keyword>
<dbReference type="AlphaFoldDB" id="A0A5D2N0F5"/>
<protein>
    <recommendedName>
        <fullName evidence="7">Exonuclease domain-containing protein</fullName>
    </recommendedName>
</protein>
<organism evidence="5 6">
    <name type="scientific">Gossypium tomentosum</name>
    <name type="common">Hawaiian cotton</name>
    <name type="synonym">Gossypium sandvicense</name>
    <dbReference type="NCBI Taxonomy" id="34277"/>
    <lineage>
        <taxon>Eukaryota</taxon>
        <taxon>Viridiplantae</taxon>
        <taxon>Streptophyta</taxon>
        <taxon>Embryophyta</taxon>
        <taxon>Tracheophyta</taxon>
        <taxon>Spermatophyta</taxon>
        <taxon>Magnoliopsida</taxon>
        <taxon>eudicotyledons</taxon>
        <taxon>Gunneridae</taxon>
        <taxon>Pentapetalae</taxon>
        <taxon>rosids</taxon>
        <taxon>malvids</taxon>
        <taxon>Malvales</taxon>
        <taxon>Malvaceae</taxon>
        <taxon>Malvoideae</taxon>
        <taxon>Gossypium</taxon>
    </lineage>
</organism>
<name>A0A5D2N0F5_GOSTO</name>
<evidence type="ECO:0000256" key="1">
    <source>
        <dbReference type="ARBA" id="ARBA00022722"/>
    </source>
</evidence>